<sequence length="25" mass="2852">MPQSLRMEKTGVLDRGNLFVLRGFS</sequence>
<protein>
    <submittedName>
        <fullName evidence="1">Uncharacterized protein</fullName>
    </submittedName>
</protein>
<accession>A0A2P2PZV9</accession>
<organism evidence="1">
    <name type="scientific">Rhizophora mucronata</name>
    <name type="common">Asiatic mangrove</name>
    <dbReference type="NCBI Taxonomy" id="61149"/>
    <lineage>
        <taxon>Eukaryota</taxon>
        <taxon>Viridiplantae</taxon>
        <taxon>Streptophyta</taxon>
        <taxon>Embryophyta</taxon>
        <taxon>Tracheophyta</taxon>
        <taxon>Spermatophyta</taxon>
        <taxon>Magnoliopsida</taxon>
        <taxon>eudicotyledons</taxon>
        <taxon>Gunneridae</taxon>
        <taxon>Pentapetalae</taxon>
        <taxon>rosids</taxon>
        <taxon>fabids</taxon>
        <taxon>Malpighiales</taxon>
        <taxon>Rhizophoraceae</taxon>
        <taxon>Rhizophora</taxon>
    </lineage>
</organism>
<dbReference type="AlphaFoldDB" id="A0A2P2PZV9"/>
<evidence type="ECO:0000313" key="1">
    <source>
        <dbReference type="EMBL" id="MBX60261.1"/>
    </source>
</evidence>
<proteinExistence type="predicted"/>
<dbReference type="EMBL" id="GGEC01079777">
    <property type="protein sequence ID" value="MBX60261.1"/>
    <property type="molecule type" value="Transcribed_RNA"/>
</dbReference>
<name>A0A2P2PZV9_RHIMU</name>
<reference evidence="1" key="1">
    <citation type="submission" date="2018-02" db="EMBL/GenBank/DDBJ databases">
        <title>Rhizophora mucronata_Transcriptome.</title>
        <authorList>
            <person name="Meera S.P."/>
            <person name="Sreeshan A."/>
            <person name="Augustine A."/>
        </authorList>
    </citation>
    <scope>NUCLEOTIDE SEQUENCE</scope>
    <source>
        <tissue evidence="1">Leaf</tissue>
    </source>
</reference>